<keyword evidence="3" id="KW-0804">Transcription</keyword>
<evidence type="ECO:0000259" key="6">
    <source>
        <dbReference type="PROSITE" id="PS50110"/>
    </source>
</evidence>
<sequence>MTTIAIIDDDQGLRRALVALLEGSNRELVSYESGEAFLDEVADRTIDLAVLDLRLPGLSGIKVLERLRPLSFPVVMMSANGDIRTAVDAIKLGATDFIEKPFTPEDLESLIDRVLGDEELRDGTDLAPMPEDWPQLDALTPREREVALALNEGLTNKEVARRLGCSPRTIEVHRARVFHKLGVSNIAGLVRTVSGFDLPP</sequence>
<dbReference type="Proteomes" id="UP000001302">
    <property type="component" value="Chromosome"/>
</dbReference>
<dbReference type="GO" id="GO:0000160">
    <property type="term" value="P:phosphorelay signal transduction system"/>
    <property type="evidence" value="ECO:0007669"/>
    <property type="project" value="InterPro"/>
</dbReference>
<dbReference type="HOGENOM" id="CLU_000445_90_4_5"/>
<dbReference type="GO" id="GO:0003677">
    <property type="term" value="F:DNA binding"/>
    <property type="evidence" value="ECO:0007669"/>
    <property type="project" value="UniProtKB-KW"/>
</dbReference>
<name>E0TFD6_PARBH</name>
<dbReference type="PROSITE" id="PS50043">
    <property type="entry name" value="HTH_LUXR_2"/>
    <property type="match status" value="1"/>
</dbReference>
<dbReference type="SMART" id="SM00448">
    <property type="entry name" value="REC"/>
    <property type="match status" value="1"/>
</dbReference>
<dbReference type="PROSITE" id="PS50110">
    <property type="entry name" value="RESPONSE_REGULATORY"/>
    <property type="match status" value="1"/>
</dbReference>
<organism evidence="7 8">
    <name type="scientific">Parvularcula bermudensis (strain ATCC BAA-594 / HTCC2503 / KCTC 12087)</name>
    <dbReference type="NCBI Taxonomy" id="314260"/>
    <lineage>
        <taxon>Bacteria</taxon>
        <taxon>Pseudomonadati</taxon>
        <taxon>Pseudomonadota</taxon>
        <taxon>Alphaproteobacteria</taxon>
        <taxon>Parvularculales</taxon>
        <taxon>Parvularculaceae</taxon>
        <taxon>Parvularcula</taxon>
    </lineage>
</organism>
<dbReference type="RefSeq" id="WP_013300511.1">
    <property type="nucleotide sequence ID" value="NC_014414.1"/>
</dbReference>
<evidence type="ECO:0000256" key="2">
    <source>
        <dbReference type="ARBA" id="ARBA00023125"/>
    </source>
</evidence>
<dbReference type="eggNOG" id="COG4566">
    <property type="taxonomic scope" value="Bacteria"/>
</dbReference>
<feature type="domain" description="HTH luxR-type" evidence="5">
    <location>
        <begin position="132"/>
        <end position="197"/>
    </location>
</feature>
<reference evidence="7 8" key="2">
    <citation type="journal article" date="2011" name="J. Bacteriol.">
        <title>Complete genome sequence of strain HTCC2503T of Parvularcula bermudensis, the type species of the order "Parvularculales" in the class Alphaproteobacteria.</title>
        <authorList>
            <person name="Oh H.M."/>
            <person name="Kang I."/>
            <person name="Vergin K.L."/>
            <person name="Kang D."/>
            <person name="Rhee K.H."/>
            <person name="Giovannoni S.J."/>
            <person name="Cho J.C."/>
        </authorList>
    </citation>
    <scope>NUCLEOTIDE SEQUENCE [LARGE SCALE GENOMIC DNA]</scope>
    <source>
        <strain evidence="8">ATCC BAA-594 / HTCC2503 / KCTC 12087</strain>
    </source>
</reference>
<dbReference type="SUPFAM" id="SSF52172">
    <property type="entry name" value="CheY-like"/>
    <property type="match status" value="1"/>
</dbReference>
<evidence type="ECO:0000256" key="1">
    <source>
        <dbReference type="ARBA" id="ARBA00023015"/>
    </source>
</evidence>
<dbReference type="Pfam" id="PF00072">
    <property type="entry name" value="Response_reg"/>
    <property type="match status" value="1"/>
</dbReference>
<dbReference type="InterPro" id="IPR011006">
    <property type="entry name" value="CheY-like_superfamily"/>
</dbReference>
<dbReference type="AlphaFoldDB" id="E0TFD6"/>
<feature type="modified residue" description="4-aspartylphosphate" evidence="4">
    <location>
        <position position="52"/>
    </location>
</feature>
<dbReference type="KEGG" id="pbr:PB2503_07399"/>
<dbReference type="PANTHER" id="PTHR44688:SF16">
    <property type="entry name" value="DNA-BINDING TRANSCRIPTIONAL ACTIVATOR DEVR_DOSR"/>
    <property type="match status" value="1"/>
</dbReference>
<reference evidence="8" key="1">
    <citation type="submission" date="2010-08" db="EMBL/GenBank/DDBJ databases">
        <title>Genome sequence of Parvularcula bermudensis HTCC2503.</title>
        <authorList>
            <person name="Kang D.-M."/>
            <person name="Oh H.-M."/>
            <person name="Cho J.-C."/>
        </authorList>
    </citation>
    <scope>NUCLEOTIDE SEQUENCE [LARGE SCALE GENOMIC DNA]</scope>
    <source>
        <strain evidence="8">ATCC BAA-594 / HTCC2503 / KCTC 12087</strain>
    </source>
</reference>
<dbReference type="SUPFAM" id="SSF46894">
    <property type="entry name" value="C-terminal effector domain of the bipartite response regulators"/>
    <property type="match status" value="1"/>
</dbReference>
<dbReference type="CDD" id="cd06170">
    <property type="entry name" value="LuxR_C_like"/>
    <property type="match status" value="1"/>
</dbReference>
<evidence type="ECO:0000259" key="5">
    <source>
        <dbReference type="PROSITE" id="PS50043"/>
    </source>
</evidence>
<dbReference type="Gene3D" id="3.40.50.2300">
    <property type="match status" value="1"/>
</dbReference>
<keyword evidence="1" id="KW-0805">Transcription regulation</keyword>
<feature type="domain" description="Response regulatory" evidence="6">
    <location>
        <begin position="3"/>
        <end position="115"/>
    </location>
</feature>
<keyword evidence="8" id="KW-1185">Reference proteome</keyword>
<dbReference type="InterPro" id="IPR036388">
    <property type="entry name" value="WH-like_DNA-bd_sf"/>
</dbReference>
<dbReference type="Pfam" id="PF00196">
    <property type="entry name" value="GerE"/>
    <property type="match status" value="1"/>
</dbReference>
<accession>E0TFD6</accession>
<gene>
    <name evidence="7" type="ordered locus">PB2503_07399</name>
</gene>
<proteinExistence type="predicted"/>
<dbReference type="PANTHER" id="PTHR44688">
    <property type="entry name" value="DNA-BINDING TRANSCRIPTIONAL ACTIVATOR DEVR_DOSR"/>
    <property type="match status" value="1"/>
</dbReference>
<dbReference type="STRING" id="314260.PB2503_07399"/>
<keyword evidence="4" id="KW-0597">Phosphoprotein</keyword>
<keyword evidence="2" id="KW-0238">DNA-binding</keyword>
<dbReference type="EMBL" id="CP002156">
    <property type="protein sequence ID" value="ADM09537.1"/>
    <property type="molecule type" value="Genomic_DNA"/>
</dbReference>
<dbReference type="InterPro" id="IPR001789">
    <property type="entry name" value="Sig_transdc_resp-reg_receiver"/>
</dbReference>
<evidence type="ECO:0000313" key="8">
    <source>
        <dbReference type="Proteomes" id="UP000001302"/>
    </source>
</evidence>
<protein>
    <submittedName>
        <fullName evidence="7">Two-component response regulator</fullName>
    </submittedName>
</protein>
<dbReference type="PRINTS" id="PR00038">
    <property type="entry name" value="HTHLUXR"/>
</dbReference>
<dbReference type="Gene3D" id="1.10.10.10">
    <property type="entry name" value="Winged helix-like DNA-binding domain superfamily/Winged helix DNA-binding domain"/>
    <property type="match status" value="1"/>
</dbReference>
<dbReference type="InterPro" id="IPR000792">
    <property type="entry name" value="Tscrpt_reg_LuxR_C"/>
</dbReference>
<dbReference type="PROSITE" id="PS00622">
    <property type="entry name" value="HTH_LUXR_1"/>
    <property type="match status" value="1"/>
</dbReference>
<evidence type="ECO:0000256" key="3">
    <source>
        <dbReference type="ARBA" id="ARBA00023163"/>
    </source>
</evidence>
<dbReference type="InterPro" id="IPR016032">
    <property type="entry name" value="Sig_transdc_resp-reg_C-effctor"/>
</dbReference>
<dbReference type="OrthoDB" id="9782655at2"/>
<evidence type="ECO:0000313" key="7">
    <source>
        <dbReference type="EMBL" id="ADM09537.1"/>
    </source>
</evidence>
<dbReference type="GO" id="GO:0006355">
    <property type="term" value="P:regulation of DNA-templated transcription"/>
    <property type="evidence" value="ECO:0007669"/>
    <property type="project" value="InterPro"/>
</dbReference>
<dbReference type="SMART" id="SM00421">
    <property type="entry name" value="HTH_LUXR"/>
    <property type="match status" value="1"/>
</dbReference>
<evidence type="ECO:0000256" key="4">
    <source>
        <dbReference type="PROSITE-ProRule" id="PRU00169"/>
    </source>
</evidence>